<proteinExistence type="predicted"/>
<protein>
    <submittedName>
        <fullName evidence="2">Uncharacterized protein</fullName>
    </submittedName>
</protein>
<comment type="caution">
    <text evidence="2">The sequence shown here is derived from an EMBL/GenBank/DDBJ whole genome shotgun (WGS) entry which is preliminary data.</text>
</comment>
<keyword evidence="1" id="KW-0472">Membrane</keyword>
<keyword evidence="3" id="KW-1185">Reference proteome</keyword>
<dbReference type="AlphaFoldDB" id="A0A4Q5LXQ7"/>
<keyword evidence="1" id="KW-0812">Transmembrane</keyword>
<dbReference type="EMBL" id="SEWF01000024">
    <property type="protein sequence ID" value="RYU94544.1"/>
    <property type="molecule type" value="Genomic_DNA"/>
</dbReference>
<sequence>MKNLRETITRVPIVPPKSNREERKELLQESIDKYLGAIETQIGDLKKVGKNALVIGGIIVAVYAITELLLPEGKEEMQENEPLSIAEPEPEKVKEGDSLLWGALKGAATSVLLAVAKEKLLELIDHLTTKDAEATS</sequence>
<evidence type="ECO:0000313" key="3">
    <source>
        <dbReference type="Proteomes" id="UP000293162"/>
    </source>
</evidence>
<dbReference type="OrthoDB" id="961105at2"/>
<accession>A0A4Q5LXQ7</accession>
<dbReference type="RefSeq" id="WP_130022318.1">
    <property type="nucleotide sequence ID" value="NZ_SEWF01000024.1"/>
</dbReference>
<evidence type="ECO:0000313" key="2">
    <source>
        <dbReference type="EMBL" id="RYU94544.1"/>
    </source>
</evidence>
<evidence type="ECO:0000256" key="1">
    <source>
        <dbReference type="SAM" id="Phobius"/>
    </source>
</evidence>
<name>A0A4Q5LXQ7_9BACT</name>
<feature type="transmembrane region" description="Helical" evidence="1">
    <location>
        <begin position="52"/>
        <end position="70"/>
    </location>
</feature>
<gene>
    <name evidence="2" type="ORF">EWM59_16425</name>
</gene>
<organism evidence="2 3">
    <name type="scientific">Emticicia agri</name>
    <dbReference type="NCBI Taxonomy" id="2492393"/>
    <lineage>
        <taxon>Bacteria</taxon>
        <taxon>Pseudomonadati</taxon>
        <taxon>Bacteroidota</taxon>
        <taxon>Cytophagia</taxon>
        <taxon>Cytophagales</taxon>
        <taxon>Leadbetterellaceae</taxon>
        <taxon>Emticicia</taxon>
    </lineage>
</organism>
<reference evidence="2 3" key="1">
    <citation type="submission" date="2019-02" db="EMBL/GenBank/DDBJ databases">
        <title>Bacterial novel species Emticicia sp. 17J42-9 isolated from soil.</title>
        <authorList>
            <person name="Jung H.-Y."/>
        </authorList>
    </citation>
    <scope>NUCLEOTIDE SEQUENCE [LARGE SCALE GENOMIC DNA]</scope>
    <source>
        <strain evidence="2 3">17J42-9</strain>
    </source>
</reference>
<keyword evidence="1" id="KW-1133">Transmembrane helix</keyword>
<dbReference type="Proteomes" id="UP000293162">
    <property type="component" value="Unassembled WGS sequence"/>
</dbReference>